<evidence type="ECO:0000313" key="2">
    <source>
        <dbReference type="EMBL" id="VAW28935.1"/>
    </source>
</evidence>
<evidence type="ECO:0000259" key="1">
    <source>
        <dbReference type="Pfam" id="PF13568"/>
    </source>
</evidence>
<reference evidence="2" key="1">
    <citation type="submission" date="2018-06" db="EMBL/GenBank/DDBJ databases">
        <authorList>
            <person name="Zhirakovskaya E."/>
        </authorList>
    </citation>
    <scope>NUCLEOTIDE SEQUENCE</scope>
</reference>
<dbReference type="Pfam" id="PF13568">
    <property type="entry name" value="OMP_b-brl_2"/>
    <property type="match status" value="1"/>
</dbReference>
<dbReference type="AlphaFoldDB" id="A0A3B0UD79"/>
<protein>
    <recommendedName>
        <fullName evidence="1">Outer membrane protein beta-barrel domain-containing protein</fullName>
    </recommendedName>
</protein>
<gene>
    <name evidence="2" type="ORF">MNBD_BACTEROID06-1201</name>
</gene>
<accession>A0A3B0UD79</accession>
<proteinExistence type="predicted"/>
<sequence>MRLKLTMLLLVLATTVWAQKRKSPSYKDPFLKTQWYLGFFAGANLSKATPSTAYYGYEPLNYNVRVIGKTYTGFKKPGVQAGLVFMFYTSGFTIGLKPGIHTYEVEHITEASWNSSNNASNTLEISYNHITNFNYLEFPLTVQYDLLKGKIRPYIGLGGYYGLLLNANRTVQRSGTDAASGSSGSFTNQAKTIGVSDLFIKSALGVNGFVGVSYDPGNIRIMMDIGYKFGLNNITSTENRYLNNELSAIGEATDDLSLQNLYLNFGF</sequence>
<dbReference type="EMBL" id="UOES01000484">
    <property type="protein sequence ID" value="VAW28935.1"/>
    <property type="molecule type" value="Genomic_DNA"/>
</dbReference>
<organism evidence="2">
    <name type="scientific">hydrothermal vent metagenome</name>
    <dbReference type="NCBI Taxonomy" id="652676"/>
    <lineage>
        <taxon>unclassified sequences</taxon>
        <taxon>metagenomes</taxon>
        <taxon>ecological metagenomes</taxon>
    </lineage>
</organism>
<dbReference type="InterPro" id="IPR025665">
    <property type="entry name" value="Beta-barrel_OMP_2"/>
</dbReference>
<feature type="domain" description="Outer membrane protein beta-barrel" evidence="1">
    <location>
        <begin position="17"/>
        <end position="235"/>
    </location>
</feature>
<feature type="non-terminal residue" evidence="2">
    <location>
        <position position="267"/>
    </location>
</feature>
<name>A0A3B0UD79_9ZZZZ</name>
<dbReference type="Gene3D" id="2.40.160.20">
    <property type="match status" value="1"/>
</dbReference>